<gene>
    <name evidence="2" type="ORF">CT0861_02109</name>
</gene>
<dbReference type="EMBL" id="LFIV01000053">
    <property type="protein sequence ID" value="KZL72795.1"/>
    <property type="molecule type" value="Genomic_DNA"/>
</dbReference>
<name>A0A161VP00_9PEZI</name>
<comment type="caution">
    <text evidence="2">The sequence shown here is derived from an EMBL/GenBank/DDBJ whole genome shotgun (WGS) entry which is preliminary data.</text>
</comment>
<evidence type="ECO:0000256" key="1">
    <source>
        <dbReference type="SAM" id="MobiDB-lite"/>
    </source>
</evidence>
<accession>A0A161VP00</accession>
<feature type="region of interest" description="Disordered" evidence="1">
    <location>
        <begin position="294"/>
        <end position="344"/>
    </location>
</feature>
<dbReference type="Proteomes" id="UP000076552">
    <property type="component" value="Unassembled WGS sequence"/>
</dbReference>
<sequence>MAEQSSTAGDSSFGLIKINSEPNDLWQFDENFSAQHIGRRECLINLRFEGVLPPVSAKRMKKLQSKSEAAANNAVFTKAILALFERLTNLEAANIKLVLSVASPTDSDRDSIARIRNKHAGDPIREVRNHFKYVDFDHSLLPAAGIPFVRGISSIDLERELSVSGRRLHPHAISVLASALPNLKEVKCACMMPSRRLMPFRKEIRSALADALQNGPFNHLNTLGIYLEDSHPLNESFDPGNFCEKNEEDDLSLAVDRILQLPAITKINLNGSWILAPKAFGEVRTFGPALKSVKMEGSGVTPDGRWLSTGDEDEGDLDEDLPDTDSEASEAAFDSEDSDTSDFMPEHEWEKEAGNIPRFSWRTKFDDTVFSTHLASSRCFSPFVFSFSPSVQEPSSSKYNFS</sequence>
<keyword evidence="3" id="KW-1185">Reference proteome</keyword>
<evidence type="ECO:0000313" key="3">
    <source>
        <dbReference type="Proteomes" id="UP000076552"/>
    </source>
</evidence>
<reference evidence="2 3" key="1">
    <citation type="submission" date="2015-06" db="EMBL/GenBank/DDBJ databases">
        <title>Survival trade-offs in plant roots during colonization by closely related pathogenic and mutualistic fungi.</title>
        <authorList>
            <person name="Hacquard S."/>
            <person name="Kracher B."/>
            <person name="Hiruma K."/>
            <person name="Weinman A."/>
            <person name="Muench P."/>
            <person name="Garrido Oter R."/>
            <person name="Ver Loren van Themaat E."/>
            <person name="Dallerey J.-F."/>
            <person name="Damm U."/>
            <person name="Henrissat B."/>
            <person name="Lespinet O."/>
            <person name="Thon M."/>
            <person name="Kemen E."/>
            <person name="McHardy A.C."/>
            <person name="Schulze-Lefert P."/>
            <person name="O'Connell R.J."/>
        </authorList>
    </citation>
    <scope>NUCLEOTIDE SEQUENCE [LARGE SCALE GENOMIC DNA]</scope>
    <source>
        <strain evidence="2 3">0861</strain>
    </source>
</reference>
<organism evidence="2 3">
    <name type="scientific">Colletotrichum tofieldiae</name>
    <dbReference type="NCBI Taxonomy" id="708197"/>
    <lineage>
        <taxon>Eukaryota</taxon>
        <taxon>Fungi</taxon>
        <taxon>Dikarya</taxon>
        <taxon>Ascomycota</taxon>
        <taxon>Pezizomycotina</taxon>
        <taxon>Sordariomycetes</taxon>
        <taxon>Hypocreomycetidae</taxon>
        <taxon>Glomerellales</taxon>
        <taxon>Glomerellaceae</taxon>
        <taxon>Colletotrichum</taxon>
        <taxon>Colletotrichum spaethianum species complex</taxon>
    </lineage>
</organism>
<protein>
    <submittedName>
        <fullName evidence="2">F-box domain cyclin-like</fullName>
    </submittedName>
</protein>
<evidence type="ECO:0000313" key="2">
    <source>
        <dbReference type="EMBL" id="KZL72795.1"/>
    </source>
</evidence>
<proteinExistence type="predicted"/>
<dbReference type="AlphaFoldDB" id="A0A161VP00"/>
<dbReference type="STRING" id="708197.A0A161VP00"/>
<feature type="compositionally biased region" description="Acidic residues" evidence="1">
    <location>
        <begin position="310"/>
        <end position="340"/>
    </location>
</feature>